<comment type="caution">
    <text evidence="2">The sequence shown here is derived from an EMBL/GenBank/DDBJ whole genome shotgun (WGS) entry which is preliminary data.</text>
</comment>
<evidence type="ECO:0000256" key="1">
    <source>
        <dbReference type="SAM" id="Phobius"/>
    </source>
</evidence>
<dbReference type="AlphaFoldDB" id="A0A0F8Y924"/>
<feature type="non-terminal residue" evidence="2">
    <location>
        <position position="1"/>
    </location>
</feature>
<keyword evidence="1" id="KW-0812">Transmembrane</keyword>
<keyword evidence="1" id="KW-0472">Membrane</keyword>
<gene>
    <name evidence="2" type="ORF">LCGC14_3123370</name>
</gene>
<accession>A0A0F8Y924</accession>
<name>A0A0F8Y924_9ZZZZ</name>
<proteinExistence type="predicted"/>
<evidence type="ECO:0008006" key="3">
    <source>
        <dbReference type="Google" id="ProtNLM"/>
    </source>
</evidence>
<sequence length="39" mass="4298">NRRMRWKTVAQIAVTWLTTLPLGAVLGAGLYWVASAVVK</sequence>
<organism evidence="2">
    <name type="scientific">marine sediment metagenome</name>
    <dbReference type="NCBI Taxonomy" id="412755"/>
    <lineage>
        <taxon>unclassified sequences</taxon>
        <taxon>metagenomes</taxon>
        <taxon>ecological metagenomes</taxon>
    </lineage>
</organism>
<protein>
    <recommendedName>
        <fullName evidence="3">Inorganic phosphate transporter</fullName>
    </recommendedName>
</protein>
<reference evidence="2" key="1">
    <citation type="journal article" date="2015" name="Nature">
        <title>Complex archaea that bridge the gap between prokaryotes and eukaryotes.</title>
        <authorList>
            <person name="Spang A."/>
            <person name="Saw J.H."/>
            <person name="Jorgensen S.L."/>
            <person name="Zaremba-Niedzwiedzka K."/>
            <person name="Martijn J."/>
            <person name="Lind A.E."/>
            <person name="van Eijk R."/>
            <person name="Schleper C."/>
            <person name="Guy L."/>
            <person name="Ettema T.J."/>
        </authorList>
    </citation>
    <scope>NUCLEOTIDE SEQUENCE</scope>
</reference>
<feature type="transmembrane region" description="Helical" evidence="1">
    <location>
        <begin position="12"/>
        <end position="34"/>
    </location>
</feature>
<evidence type="ECO:0000313" key="2">
    <source>
        <dbReference type="EMBL" id="KKK50604.1"/>
    </source>
</evidence>
<keyword evidence="1" id="KW-1133">Transmembrane helix</keyword>
<dbReference type="EMBL" id="LAZR01067934">
    <property type="protein sequence ID" value="KKK50604.1"/>
    <property type="molecule type" value="Genomic_DNA"/>
</dbReference>